<sequence>MGIHPDYPFAHLYRIENSNMPEEVLCFLWYLCAIYTVGIAFDIQWLYHYVNTVQDKRDCFSTFLMWFSPLTVWSGKLRKSAKATNLTFKKLKKGGHNPFFNPHSIYFFHRPVKVNRKTSKILALPTLIHHGDFSRGMFPTPFISNWVHYPVDYQMQFDEDLQYYMMKFDRGRPNSSKEDKQEETTSQATSQDYCADYFKDAQSPDDEVNVEDIEEKFKFCINVQPGEDARMIEDSYECPDDHYGCCEEHMLEFEMDH</sequence>
<protein>
    <submittedName>
        <fullName evidence="2">Uncharacterized protein</fullName>
    </submittedName>
</protein>
<accession>A0A8S2ANB4</accession>
<dbReference type="Proteomes" id="UP000682877">
    <property type="component" value="Chromosome 6"/>
</dbReference>
<reference evidence="2" key="1">
    <citation type="submission" date="2021-01" db="EMBL/GenBank/DDBJ databases">
        <authorList>
            <person name="Bezrukov I."/>
        </authorList>
    </citation>
    <scope>NUCLEOTIDE SEQUENCE</scope>
</reference>
<dbReference type="EMBL" id="LR999456">
    <property type="protein sequence ID" value="CAE6123683.1"/>
    <property type="molecule type" value="Genomic_DNA"/>
</dbReference>
<feature type="transmembrane region" description="Helical" evidence="1">
    <location>
        <begin position="27"/>
        <end position="47"/>
    </location>
</feature>
<name>A0A8S2ANB4_ARAAE</name>
<dbReference type="AlphaFoldDB" id="A0A8S2ANB4"/>
<gene>
    <name evidence="2" type="ORF">AARE701A_LOCUS16267</name>
</gene>
<evidence type="ECO:0000313" key="2">
    <source>
        <dbReference type="EMBL" id="CAE6123683.1"/>
    </source>
</evidence>
<keyword evidence="3" id="KW-1185">Reference proteome</keyword>
<keyword evidence="1" id="KW-1133">Transmembrane helix</keyword>
<proteinExistence type="predicted"/>
<organism evidence="2 3">
    <name type="scientific">Arabidopsis arenosa</name>
    <name type="common">Sand rock-cress</name>
    <name type="synonym">Cardaminopsis arenosa</name>
    <dbReference type="NCBI Taxonomy" id="38785"/>
    <lineage>
        <taxon>Eukaryota</taxon>
        <taxon>Viridiplantae</taxon>
        <taxon>Streptophyta</taxon>
        <taxon>Embryophyta</taxon>
        <taxon>Tracheophyta</taxon>
        <taxon>Spermatophyta</taxon>
        <taxon>Magnoliopsida</taxon>
        <taxon>eudicotyledons</taxon>
        <taxon>Gunneridae</taxon>
        <taxon>Pentapetalae</taxon>
        <taxon>rosids</taxon>
        <taxon>malvids</taxon>
        <taxon>Brassicales</taxon>
        <taxon>Brassicaceae</taxon>
        <taxon>Camelineae</taxon>
        <taxon>Arabidopsis</taxon>
    </lineage>
</organism>
<evidence type="ECO:0000313" key="3">
    <source>
        <dbReference type="Proteomes" id="UP000682877"/>
    </source>
</evidence>
<keyword evidence="1" id="KW-0812">Transmembrane</keyword>
<evidence type="ECO:0000256" key="1">
    <source>
        <dbReference type="SAM" id="Phobius"/>
    </source>
</evidence>
<keyword evidence="1" id="KW-0472">Membrane</keyword>